<dbReference type="VEuPathDB" id="TriTrypDB:TCDM_10803"/>
<dbReference type="VEuPathDB" id="TriTrypDB:C4B63_17g210"/>
<proteinExistence type="predicted"/>
<name>A0A2V2VKV7_TRYCR</name>
<evidence type="ECO:0000313" key="3">
    <source>
        <dbReference type="Proteomes" id="UP000246121"/>
    </source>
</evidence>
<sequence>MPFWGLVGRFLSSGKAREGSRRILVAEARLLREAGIVEDALSRRTGGWIIPFSVVVEKTTGLRRRWIAWPRDKKIDDPYEADVPLFYSSHYLPPVMAEAASCLDLKASFLKSLYRGRLGISFDAAWRRHAGGAHTAPNGMQSQPRNSPDYYFSNCGADDGGSPPLGRTSTGACRRMDR</sequence>
<dbReference type="VEuPathDB" id="TriTrypDB:TcYC6_0052270"/>
<evidence type="ECO:0000256" key="1">
    <source>
        <dbReference type="SAM" id="MobiDB-lite"/>
    </source>
</evidence>
<comment type="caution">
    <text evidence="2">The sequence shown here is derived from an EMBL/GenBank/DDBJ whole genome shotgun (WGS) entry which is preliminary data.</text>
</comment>
<dbReference type="VEuPathDB" id="TriTrypDB:TCSYLVIO_008153"/>
<dbReference type="Proteomes" id="UP000246121">
    <property type="component" value="Unassembled WGS sequence"/>
</dbReference>
<dbReference type="VEuPathDB" id="TriTrypDB:C3747_55g8"/>
<dbReference type="VEuPathDB" id="TriTrypDB:TcCL_Unassigned02183"/>
<accession>A0A2V2VKV7</accession>
<evidence type="ECO:0000313" key="2">
    <source>
        <dbReference type="EMBL" id="PWU97075.1"/>
    </source>
</evidence>
<dbReference type="AlphaFoldDB" id="A0A2V2VKV7"/>
<reference evidence="2 3" key="1">
    <citation type="journal article" date="2018" name="Microb. Genom.">
        <title>Expanding an expanded genome: long-read sequencing of Trypanosoma cruzi.</title>
        <authorList>
            <person name="Berna L."/>
            <person name="Rodriguez M."/>
            <person name="Chiribao M.L."/>
            <person name="Parodi-Talice A."/>
            <person name="Pita S."/>
            <person name="Rijo G."/>
            <person name="Alvarez-Valin F."/>
            <person name="Robello C."/>
        </authorList>
    </citation>
    <scope>NUCLEOTIDE SEQUENCE [LARGE SCALE GENOMIC DNA]</scope>
    <source>
        <strain evidence="2 3">Dm28c</strain>
    </source>
</reference>
<protein>
    <submittedName>
        <fullName evidence="2">TcC31.12</fullName>
    </submittedName>
</protein>
<gene>
    <name evidence="2" type="ORF">C4B63_17g210</name>
</gene>
<organism evidence="2 3">
    <name type="scientific">Trypanosoma cruzi</name>
    <dbReference type="NCBI Taxonomy" id="5693"/>
    <lineage>
        <taxon>Eukaryota</taxon>
        <taxon>Discoba</taxon>
        <taxon>Euglenozoa</taxon>
        <taxon>Kinetoplastea</taxon>
        <taxon>Metakinetoplastina</taxon>
        <taxon>Trypanosomatida</taxon>
        <taxon>Trypanosomatidae</taxon>
        <taxon>Trypanosoma</taxon>
        <taxon>Schizotrypanum</taxon>
    </lineage>
</organism>
<dbReference type="VEuPathDB" id="TriTrypDB:TcG_05283"/>
<feature type="region of interest" description="Disordered" evidence="1">
    <location>
        <begin position="133"/>
        <end position="178"/>
    </location>
</feature>
<dbReference type="EMBL" id="PRFA01000017">
    <property type="protein sequence ID" value="PWU97075.1"/>
    <property type="molecule type" value="Genomic_DNA"/>
</dbReference>